<evidence type="ECO:0000313" key="3">
    <source>
        <dbReference type="EMBL" id="KAK0171549.1"/>
    </source>
</evidence>
<evidence type="ECO:0000256" key="1">
    <source>
        <dbReference type="SAM" id="MobiDB-lite"/>
    </source>
</evidence>
<dbReference type="Pfam" id="PF09038">
    <property type="entry name" value="53-BP1_Tudor"/>
    <property type="match status" value="1"/>
</dbReference>
<dbReference type="InterPro" id="IPR001357">
    <property type="entry name" value="BRCT_dom"/>
</dbReference>
<reference evidence="3" key="2">
    <citation type="submission" date="2023-03" db="EMBL/GenBank/DDBJ databases">
        <authorList>
            <person name="Inwood S.N."/>
            <person name="Skelly J.G."/>
            <person name="Guhlin J."/>
            <person name="Harrop T.W.R."/>
            <person name="Goldson S.G."/>
            <person name="Dearden P.K."/>
        </authorList>
    </citation>
    <scope>NUCLEOTIDE SEQUENCE</scope>
    <source>
        <strain evidence="3">Irish</strain>
        <tissue evidence="3">Whole body</tissue>
    </source>
</reference>
<dbReference type="InterPro" id="IPR047250">
    <property type="entry name" value="BRCT_p53bp1-like_rpt2"/>
</dbReference>
<feature type="compositionally biased region" description="Polar residues" evidence="1">
    <location>
        <begin position="637"/>
        <end position="649"/>
    </location>
</feature>
<organism evidence="3 4">
    <name type="scientific">Microctonus aethiopoides</name>
    <dbReference type="NCBI Taxonomy" id="144406"/>
    <lineage>
        <taxon>Eukaryota</taxon>
        <taxon>Metazoa</taxon>
        <taxon>Ecdysozoa</taxon>
        <taxon>Arthropoda</taxon>
        <taxon>Hexapoda</taxon>
        <taxon>Insecta</taxon>
        <taxon>Pterygota</taxon>
        <taxon>Neoptera</taxon>
        <taxon>Endopterygota</taxon>
        <taxon>Hymenoptera</taxon>
        <taxon>Apocrita</taxon>
        <taxon>Ichneumonoidea</taxon>
        <taxon>Braconidae</taxon>
        <taxon>Euphorinae</taxon>
        <taxon>Microctonus</taxon>
    </lineage>
</organism>
<comment type="caution">
    <text evidence="3">The sequence shown here is derived from an EMBL/GenBank/DDBJ whole genome shotgun (WGS) entry which is preliminary data.</text>
</comment>
<reference evidence="3" key="1">
    <citation type="journal article" date="2023" name="bioRxiv">
        <title>Scaffold-level genome assemblies of two parasitoid biocontrol wasps reveal the parthenogenesis mechanism and an associated novel virus.</title>
        <authorList>
            <person name="Inwood S."/>
            <person name="Skelly J."/>
            <person name="Guhlin J."/>
            <person name="Harrop T."/>
            <person name="Goldson S."/>
            <person name="Dearden P."/>
        </authorList>
    </citation>
    <scope>NUCLEOTIDE SEQUENCE</scope>
    <source>
        <strain evidence="3">Irish</strain>
        <tissue evidence="3">Whole body</tissue>
    </source>
</reference>
<feature type="compositionally biased region" description="Basic and acidic residues" evidence="1">
    <location>
        <begin position="926"/>
        <end position="938"/>
    </location>
</feature>
<feature type="compositionally biased region" description="Low complexity" evidence="1">
    <location>
        <begin position="891"/>
        <end position="910"/>
    </location>
</feature>
<dbReference type="InterPro" id="IPR015125">
    <property type="entry name" value="53-BP1_Tudor"/>
</dbReference>
<keyword evidence="4" id="KW-1185">Reference proteome</keyword>
<dbReference type="CDD" id="cd04508">
    <property type="entry name" value="Tudor_SF"/>
    <property type="match status" value="1"/>
</dbReference>
<dbReference type="GO" id="GO:0005634">
    <property type="term" value="C:nucleus"/>
    <property type="evidence" value="ECO:0007669"/>
    <property type="project" value="TreeGrafter"/>
</dbReference>
<accession>A0AA39KRY6</accession>
<dbReference type="InterPro" id="IPR047252">
    <property type="entry name" value="TP53BP1-like"/>
</dbReference>
<feature type="region of interest" description="Disordered" evidence="1">
    <location>
        <begin position="888"/>
        <end position="949"/>
    </location>
</feature>
<feature type="region of interest" description="Disordered" evidence="1">
    <location>
        <begin position="637"/>
        <end position="689"/>
    </location>
</feature>
<dbReference type="CDD" id="cd17724">
    <property type="entry name" value="BRCT_p53bp1_rpt2"/>
    <property type="match status" value="1"/>
</dbReference>
<dbReference type="Gene3D" id="3.40.50.10190">
    <property type="entry name" value="BRCT domain"/>
    <property type="match status" value="2"/>
</dbReference>
<evidence type="ECO:0000313" key="4">
    <source>
        <dbReference type="Proteomes" id="UP001168990"/>
    </source>
</evidence>
<proteinExistence type="predicted"/>
<feature type="region of interest" description="Disordered" evidence="1">
    <location>
        <begin position="962"/>
        <end position="986"/>
    </location>
</feature>
<dbReference type="PANTHER" id="PTHR15321:SF3">
    <property type="entry name" value="TP53-BINDING PROTEIN 1"/>
    <property type="match status" value="1"/>
</dbReference>
<dbReference type="AlphaFoldDB" id="A0AA39KRY6"/>
<evidence type="ECO:0000259" key="2">
    <source>
        <dbReference type="PROSITE" id="PS50172"/>
    </source>
</evidence>
<dbReference type="Gene3D" id="2.30.30.140">
    <property type="match status" value="1"/>
</dbReference>
<feature type="domain" description="BRCT" evidence="2">
    <location>
        <begin position="1142"/>
        <end position="1238"/>
    </location>
</feature>
<feature type="compositionally biased region" description="Polar residues" evidence="1">
    <location>
        <begin position="675"/>
        <end position="685"/>
    </location>
</feature>
<dbReference type="EMBL" id="JAQQBS010000002">
    <property type="protein sequence ID" value="KAK0171549.1"/>
    <property type="molecule type" value="Genomic_DNA"/>
</dbReference>
<feature type="compositionally biased region" description="Low complexity" evidence="1">
    <location>
        <begin position="711"/>
        <end position="724"/>
    </location>
</feature>
<dbReference type="GO" id="GO:0045944">
    <property type="term" value="P:positive regulation of transcription by RNA polymerase II"/>
    <property type="evidence" value="ECO:0007669"/>
    <property type="project" value="TreeGrafter"/>
</dbReference>
<gene>
    <name evidence="3" type="ORF">PV328_004992</name>
</gene>
<feature type="region of interest" description="Disordered" evidence="1">
    <location>
        <begin position="702"/>
        <end position="730"/>
    </location>
</feature>
<dbReference type="InterPro" id="IPR036420">
    <property type="entry name" value="BRCT_dom_sf"/>
</dbReference>
<protein>
    <recommendedName>
        <fullName evidence="2">BRCT domain-containing protein</fullName>
    </recommendedName>
</protein>
<dbReference type="GO" id="GO:0042393">
    <property type="term" value="F:histone binding"/>
    <property type="evidence" value="ECO:0007669"/>
    <property type="project" value="TreeGrafter"/>
</dbReference>
<name>A0AA39KRY6_9HYME</name>
<dbReference type="PANTHER" id="PTHR15321">
    <property type="entry name" value="TUMOR SUPPRESSOR P53-BINDING PROTEIN 1"/>
    <property type="match status" value="1"/>
</dbReference>
<sequence length="1245" mass="138387">MSMMDKNTINKIEAKQENGDANVEQNLGDTTIENNSMTTESQNFHLVDSVQSQLSQLNNTEHKKSLIHSSSITSDVKLSNIDDKQDQVRDLAIKAVQDDGVCIIDDGNKVMIEAEKRVGEETSSCLANDDNDDFVPSTPLDQLFYSPNRQLLGIPGPHKRKINDSNESLAKISRSMEDDIIPETPESPHDENQGSSVALNVNDNLDTLVIDKKKITNTNENTIKTIHDTNIITPEDDKESFHVFSRALENVLGDGEQMEIDEDTVTMKKEAKEFAANDEIIIKSQVDESQIVQSIKNFQDPLEKTNSLKKDDKFSFASNAKNSRMSIEVVYDKSLAPSVKSKELVEIDEDGEKIVLDSSQEYRPLNDSDVSTEKKDIINSNQLSDDSHEIVNNVDDNKMTNGNQHTKSNNNLLQNASTDFITDSDRSTDSRIGASSTAQKIPELLNLISDSEEDSFLNEEKAKIKMTPIEKEIGIFIKVKCLLHVDEVSKDIISKEVISALCESGADFQSSRMRNCSALGLADISDGKDSVSPGSVTSNPRPYPLNSRFSTMSMVSSSSSSSSGSFKLPTKDNVQFSLPRGVPKHAKKILEPQIYDDMIEKLKKEWKNVNALTTSLLNFLNNELLTIDIHNGTVETTNNTSEHFRSSTPEAPKENLSASKSTEKVRLKKRKRNQNFHNSSSNGLTTELKHSQKVIEKIQEVMDKQQDDESTNASSTSMASTTSRHSARSLNILKNQTPVHDLTDTLIGKQCFAKWGDNNYYPGIVVSRSKTKLRINFLDGLNKLLMEDFVVIIPPILPVGLSIYASVENDPYGSCGIITGVDNSSSVLLYNVETDEREKLKVSIRDIFLTTDQVSILKETMNDDINSPSTVPQLGKITLDNVVVGNRRNESSTISTPKSTRSKSRSNTIKRTMETRPSGSGVPSKIHFEDSSDSDIKTSDSNASGADDNGLGAIQIEIVGSSNDYASKGPQNRLKGKARSKKRADDQETIALLGPIPEEGSTLFKGINFILTCASLDLLDRYKVEYKGDLNSESGTDLEQEWNKIPFVRERLTAQIIAGGGKIYEKFDDIPINEYGITKLITNVPNITAKSLQCLSVGIHSWNHQYIIRSCLDKKLVNHNQEKLPAGWSLDRNSYIEMSERHSDKPFNHLIIAVPKLIGGEESTKFWTQIIENAGGTVRLIENQSDNLLEATAILTNRKCPNWIVQHTQNENIPLVSTTWIIQCLIAGSIISHESQTAYFHYNMK</sequence>
<dbReference type="Proteomes" id="UP001168990">
    <property type="component" value="Unassembled WGS sequence"/>
</dbReference>
<dbReference type="SUPFAM" id="SSF52113">
    <property type="entry name" value="BRCT domain"/>
    <property type="match status" value="2"/>
</dbReference>
<dbReference type="GO" id="GO:0000077">
    <property type="term" value="P:DNA damage checkpoint signaling"/>
    <property type="evidence" value="ECO:0007669"/>
    <property type="project" value="TreeGrafter"/>
</dbReference>
<dbReference type="Pfam" id="PF18428">
    <property type="entry name" value="BRCT_3"/>
    <property type="match status" value="1"/>
</dbReference>
<dbReference type="PROSITE" id="PS50172">
    <property type="entry name" value="BRCT"/>
    <property type="match status" value="1"/>
</dbReference>